<dbReference type="OMA" id="HKVSCAR"/>
<sequence length="153" mass="16618">MLVTGILFGVGPGQDNFPRIKHTPSRIRYTHSRNIESLPNRHLQLPNRHEHGCGGGGVAGGGAFLRLLLFSGADAHKVSCAREGEWRERGGGGCGGGVRGRAGGICGRSGFVESLICGWGSSYHIQIEIKDYMKEYRSELCKRYVGKEVDYIG</sequence>
<protein>
    <submittedName>
        <fullName evidence="1">Uncharacterized protein</fullName>
    </submittedName>
</protein>
<reference evidence="1" key="2">
    <citation type="submission" date="2018-04" db="EMBL/GenBank/DDBJ databases">
        <title>OnivRS2 (Oryza nivara Reference Sequence Version 2).</title>
        <authorList>
            <person name="Zhang J."/>
            <person name="Kudrna D."/>
            <person name="Lee S."/>
            <person name="Talag J."/>
            <person name="Rajasekar S."/>
            <person name="Welchert J."/>
            <person name="Hsing Y.-I."/>
            <person name="Wing R.A."/>
        </authorList>
    </citation>
    <scope>NUCLEOTIDE SEQUENCE [LARGE SCALE GENOMIC DNA]</scope>
    <source>
        <strain evidence="1">SL10</strain>
    </source>
</reference>
<dbReference type="HOGENOM" id="CLU_145051_0_0_1"/>
<evidence type="ECO:0000313" key="2">
    <source>
        <dbReference type="Proteomes" id="UP000006591"/>
    </source>
</evidence>
<keyword evidence="2" id="KW-1185">Reference proteome</keyword>
<dbReference type="AlphaFoldDB" id="A0A0E0GGZ1"/>
<accession>A0A0E0GGZ1</accession>
<evidence type="ECO:0000313" key="1">
    <source>
        <dbReference type="EnsemblPlants" id="ONIVA03G03930.1"/>
    </source>
</evidence>
<dbReference type="Gramene" id="ONIVA03G03930.1">
    <property type="protein sequence ID" value="ONIVA03G03930.1"/>
    <property type="gene ID" value="ONIVA03G03930"/>
</dbReference>
<name>A0A0E0GGZ1_ORYNI</name>
<dbReference type="Proteomes" id="UP000006591">
    <property type="component" value="Chromosome 3"/>
</dbReference>
<organism evidence="1">
    <name type="scientific">Oryza nivara</name>
    <name type="common">Indian wild rice</name>
    <name type="synonym">Oryza sativa f. spontanea</name>
    <dbReference type="NCBI Taxonomy" id="4536"/>
    <lineage>
        <taxon>Eukaryota</taxon>
        <taxon>Viridiplantae</taxon>
        <taxon>Streptophyta</taxon>
        <taxon>Embryophyta</taxon>
        <taxon>Tracheophyta</taxon>
        <taxon>Spermatophyta</taxon>
        <taxon>Magnoliopsida</taxon>
        <taxon>Liliopsida</taxon>
        <taxon>Poales</taxon>
        <taxon>Poaceae</taxon>
        <taxon>BOP clade</taxon>
        <taxon>Oryzoideae</taxon>
        <taxon>Oryzeae</taxon>
        <taxon>Oryzinae</taxon>
        <taxon>Oryza</taxon>
    </lineage>
</organism>
<proteinExistence type="predicted"/>
<reference evidence="1" key="1">
    <citation type="submission" date="2015-04" db="UniProtKB">
        <authorList>
            <consortium name="EnsemblPlants"/>
        </authorList>
    </citation>
    <scope>IDENTIFICATION</scope>
    <source>
        <strain evidence="1">SL10</strain>
    </source>
</reference>
<dbReference type="EnsemblPlants" id="ONIVA03G03930.1">
    <property type="protein sequence ID" value="ONIVA03G03930.1"/>
    <property type="gene ID" value="ONIVA03G03930"/>
</dbReference>